<accession>A0A369QMK1</accession>
<keyword evidence="2" id="KW-1185">Reference proteome</keyword>
<dbReference type="RefSeq" id="WP_115375061.1">
    <property type="nucleotide sequence ID" value="NZ_QASA01000001.1"/>
</dbReference>
<dbReference type="InterPro" id="IPR009057">
    <property type="entry name" value="Homeodomain-like_sf"/>
</dbReference>
<protein>
    <submittedName>
        <fullName evidence="1">Uncharacterized protein</fullName>
    </submittedName>
</protein>
<dbReference type="AlphaFoldDB" id="A0A369QMK1"/>
<sequence length="128" mass="14561">MRYIDLTEQEARELQAVYKSSRYLIERKRSQCLLLSHQGKSINELAGIFGVTLLTITNCLDKWKQGGRTGIELESGRGRKQKLAGIEQEQLEAYVAAHHRNLNAVVALIQEKHAVVVSKKTLQRFLKT</sequence>
<name>A0A369QMK1_9BACT</name>
<comment type="caution">
    <text evidence="1">The sequence shown here is derived from an EMBL/GenBank/DDBJ whole genome shotgun (WGS) entry which is preliminary data.</text>
</comment>
<dbReference type="EMBL" id="QASA01000001">
    <property type="protein sequence ID" value="RDC66161.1"/>
    <property type="molecule type" value="Genomic_DNA"/>
</dbReference>
<dbReference type="Pfam" id="PF13565">
    <property type="entry name" value="HTH_32"/>
    <property type="match status" value="1"/>
</dbReference>
<dbReference type="OrthoDB" id="1440079at2"/>
<evidence type="ECO:0000313" key="2">
    <source>
        <dbReference type="Proteomes" id="UP000253919"/>
    </source>
</evidence>
<evidence type="ECO:0000313" key="1">
    <source>
        <dbReference type="EMBL" id="RDC66161.1"/>
    </source>
</evidence>
<dbReference type="SUPFAM" id="SSF46689">
    <property type="entry name" value="Homeodomain-like"/>
    <property type="match status" value="1"/>
</dbReference>
<dbReference type="Proteomes" id="UP000253919">
    <property type="component" value="Unassembled WGS sequence"/>
</dbReference>
<proteinExistence type="predicted"/>
<gene>
    <name evidence="1" type="ORF">AHMF7616_04792</name>
</gene>
<reference evidence="1 2" key="1">
    <citation type="submission" date="2018-04" db="EMBL/GenBank/DDBJ databases">
        <title>Adhaeribacter sp. HMF7616 genome sequencing and assembly.</title>
        <authorList>
            <person name="Kang H."/>
            <person name="Kang J."/>
            <person name="Cha I."/>
            <person name="Kim H."/>
            <person name="Joh K."/>
        </authorList>
    </citation>
    <scope>NUCLEOTIDE SEQUENCE [LARGE SCALE GENOMIC DNA]</scope>
    <source>
        <strain evidence="1 2">HMF7616</strain>
    </source>
</reference>
<organism evidence="1 2">
    <name type="scientific">Adhaeribacter pallidiroseus</name>
    <dbReference type="NCBI Taxonomy" id="2072847"/>
    <lineage>
        <taxon>Bacteria</taxon>
        <taxon>Pseudomonadati</taxon>
        <taxon>Bacteroidota</taxon>
        <taxon>Cytophagia</taxon>
        <taxon>Cytophagales</taxon>
        <taxon>Hymenobacteraceae</taxon>
        <taxon>Adhaeribacter</taxon>
    </lineage>
</organism>